<comment type="subcellular location">
    <subcellularLocation>
        <location evidence="2 13">Cytoplasm</location>
    </subcellularLocation>
</comment>
<dbReference type="SMART" id="SM00072">
    <property type="entry name" value="GuKc"/>
    <property type="match status" value="1"/>
</dbReference>
<comment type="caution">
    <text evidence="15">The sequence shown here is derived from an EMBL/GenBank/DDBJ whole genome shotgun (WGS) entry which is preliminary data.</text>
</comment>
<proteinExistence type="inferred from homology"/>
<evidence type="ECO:0000256" key="1">
    <source>
        <dbReference type="ARBA" id="ARBA00003531"/>
    </source>
</evidence>
<dbReference type="Proteomes" id="UP000886881">
    <property type="component" value="Unassembled WGS sequence"/>
</dbReference>
<dbReference type="PROSITE" id="PS00856">
    <property type="entry name" value="GUANYLATE_KINASE_1"/>
    <property type="match status" value="1"/>
</dbReference>
<evidence type="ECO:0000313" key="16">
    <source>
        <dbReference type="Proteomes" id="UP000886881"/>
    </source>
</evidence>
<dbReference type="InterPro" id="IPR008145">
    <property type="entry name" value="GK/Ca_channel_bsu"/>
</dbReference>
<name>A0A9D1KHW2_9BACT</name>
<dbReference type="InterPro" id="IPR027417">
    <property type="entry name" value="P-loop_NTPase"/>
</dbReference>
<evidence type="ECO:0000256" key="6">
    <source>
        <dbReference type="ARBA" id="ARBA00022490"/>
    </source>
</evidence>
<reference evidence="15" key="2">
    <citation type="journal article" date="2021" name="PeerJ">
        <title>Extensive microbial diversity within the chicken gut microbiome revealed by metagenomics and culture.</title>
        <authorList>
            <person name="Gilroy R."/>
            <person name="Ravi A."/>
            <person name="Getino M."/>
            <person name="Pursley I."/>
            <person name="Horton D.L."/>
            <person name="Alikhan N.F."/>
            <person name="Baker D."/>
            <person name="Gharbi K."/>
            <person name="Hall N."/>
            <person name="Watson M."/>
            <person name="Adriaenssens E.M."/>
            <person name="Foster-Nyarko E."/>
            <person name="Jarju S."/>
            <person name="Secka A."/>
            <person name="Antonio M."/>
            <person name="Oren A."/>
            <person name="Chaudhuri R.R."/>
            <person name="La Ragione R."/>
            <person name="Hildebrand F."/>
            <person name="Pallen M.J."/>
        </authorList>
    </citation>
    <scope>NUCLEOTIDE SEQUENCE</scope>
    <source>
        <strain evidence="15">ChiHecec2B26-709</strain>
    </source>
</reference>
<comment type="function">
    <text evidence="1 13">Essential for recycling GMP and indirectly, cGMP.</text>
</comment>
<dbReference type="InterPro" id="IPR008144">
    <property type="entry name" value="Guanylate_kin-like_dom"/>
</dbReference>
<keyword evidence="7 13" id="KW-0808">Transferase</keyword>
<dbReference type="Gene3D" id="3.40.50.300">
    <property type="entry name" value="P-loop containing nucleotide triphosphate hydrolases"/>
    <property type="match status" value="1"/>
</dbReference>
<dbReference type="NCBIfam" id="TIGR03263">
    <property type="entry name" value="guanyl_kin"/>
    <property type="match status" value="1"/>
</dbReference>
<feature type="binding site" evidence="13">
    <location>
        <begin position="10"/>
        <end position="17"/>
    </location>
    <ligand>
        <name>ATP</name>
        <dbReference type="ChEBI" id="CHEBI:30616"/>
    </ligand>
</feature>
<organism evidence="15 16">
    <name type="scientific">Candidatus Cryptobacteroides merdipullorum</name>
    <dbReference type="NCBI Taxonomy" id="2840771"/>
    <lineage>
        <taxon>Bacteria</taxon>
        <taxon>Pseudomonadati</taxon>
        <taxon>Bacteroidota</taxon>
        <taxon>Bacteroidia</taxon>
        <taxon>Bacteroidales</taxon>
        <taxon>Candidatus Cryptobacteroides</taxon>
    </lineage>
</organism>
<evidence type="ECO:0000256" key="9">
    <source>
        <dbReference type="ARBA" id="ARBA00022777"/>
    </source>
</evidence>
<dbReference type="EMBL" id="DVLC01000106">
    <property type="protein sequence ID" value="HIT47318.1"/>
    <property type="molecule type" value="Genomic_DNA"/>
</dbReference>
<dbReference type="GO" id="GO:0005524">
    <property type="term" value="F:ATP binding"/>
    <property type="evidence" value="ECO:0007669"/>
    <property type="project" value="UniProtKB-UniRule"/>
</dbReference>
<dbReference type="SUPFAM" id="SSF52540">
    <property type="entry name" value="P-loop containing nucleoside triphosphate hydrolases"/>
    <property type="match status" value="1"/>
</dbReference>
<dbReference type="GO" id="GO:0004385">
    <property type="term" value="F:GMP kinase activity"/>
    <property type="evidence" value="ECO:0007669"/>
    <property type="project" value="UniProtKB-UniRule"/>
</dbReference>
<evidence type="ECO:0000256" key="12">
    <source>
        <dbReference type="ARBA" id="ARBA00048594"/>
    </source>
</evidence>
<evidence type="ECO:0000256" key="5">
    <source>
        <dbReference type="ARBA" id="ARBA00016296"/>
    </source>
</evidence>
<accession>A0A9D1KHW2</accession>
<dbReference type="PANTHER" id="PTHR23117">
    <property type="entry name" value="GUANYLATE KINASE-RELATED"/>
    <property type="match status" value="1"/>
</dbReference>
<keyword evidence="9 13" id="KW-0418">Kinase</keyword>
<keyword evidence="10 13" id="KW-0067">ATP-binding</keyword>
<evidence type="ECO:0000256" key="8">
    <source>
        <dbReference type="ARBA" id="ARBA00022741"/>
    </source>
</evidence>
<dbReference type="PANTHER" id="PTHR23117:SF13">
    <property type="entry name" value="GUANYLATE KINASE"/>
    <property type="match status" value="1"/>
</dbReference>
<dbReference type="Pfam" id="PF00625">
    <property type="entry name" value="Guanylate_kin"/>
    <property type="match status" value="1"/>
</dbReference>
<evidence type="ECO:0000256" key="11">
    <source>
        <dbReference type="ARBA" id="ARBA00030128"/>
    </source>
</evidence>
<comment type="catalytic activity">
    <reaction evidence="12 13">
        <text>GMP + ATP = GDP + ADP</text>
        <dbReference type="Rhea" id="RHEA:20780"/>
        <dbReference type="ChEBI" id="CHEBI:30616"/>
        <dbReference type="ChEBI" id="CHEBI:58115"/>
        <dbReference type="ChEBI" id="CHEBI:58189"/>
        <dbReference type="ChEBI" id="CHEBI:456216"/>
        <dbReference type="EC" id="2.7.4.8"/>
    </reaction>
</comment>
<dbReference type="Gene3D" id="3.30.63.10">
    <property type="entry name" value="Guanylate Kinase phosphate binding domain"/>
    <property type="match status" value="1"/>
</dbReference>
<keyword evidence="6 13" id="KW-0963">Cytoplasm</keyword>
<dbReference type="InterPro" id="IPR020590">
    <property type="entry name" value="Guanylate_kinase_CS"/>
</dbReference>
<reference evidence="15" key="1">
    <citation type="submission" date="2020-10" db="EMBL/GenBank/DDBJ databases">
        <authorList>
            <person name="Gilroy R."/>
        </authorList>
    </citation>
    <scope>NUCLEOTIDE SEQUENCE</scope>
    <source>
        <strain evidence="15">ChiHecec2B26-709</strain>
    </source>
</reference>
<dbReference type="CDD" id="cd00071">
    <property type="entry name" value="GMPK"/>
    <property type="match status" value="1"/>
</dbReference>
<dbReference type="EC" id="2.7.4.8" evidence="4 13"/>
<dbReference type="FunFam" id="3.30.63.10:FF:000005">
    <property type="entry name" value="Guanylate kinase"/>
    <property type="match status" value="1"/>
</dbReference>
<dbReference type="AlphaFoldDB" id="A0A9D1KHW2"/>
<evidence type="ECO:0000313" key="15">
    <source>
        <dbReference type="EMBL" id="HIT47318.1"/>
    </source>
</evidence>
<protein>
    <recommendedName>
        <fullName evidence="5 13">Guanylate kinase</fullName>
        <ecNumber evidence="4 13">2.7.4.8</ecNumber>
    </recommendedName>
    <alternativeName>
        <fullName evidence="11 13">GMP kinase</fullName>
    </alternativeName>
</protein>
<evidence type="ECO:0000256" key="10">
    <source>
        <dbReference type="ARBA" id="ARBA00022840"/>
    </source>
</evidence>
<evidence type="ECO:0000256" key="2">
    <source>
        <dbReference type="ARBA" id="ARBA00004496"/>
    </source>
</evidence>
<gene>
    <name evidence="13 15" type="primary">gmk</name>
    <name evidence="15" type="ORF">IAC35_05630</name>
</gene>
<dbReference type="GO" id="GO:0005829">
    <property type="term" value="C:cytosol"/>
    <property type="evidence" value="ECO:0007669"/>
    <property type="project" value="TreeGrafter"/>
</dbReference>
<feature type="domain" description="Guanylate kinase-like" evidence="14">
    <location>
        <begin position="3"/>
        <end position="184"/>
    </location>
</feature>
<evidence type="ECO:0000256" key="7">
    <source>
        <dbReference type="ARBA" id="ARBA00022679"/>
    </source>
</evidence>
<dbReference type="InterPro" id="IPR017665">
    <property type="entry name" value="Guanylate_kinase"/>
</dbReference>
<comment type="similarity">
    <text evidence="3 13">Belongs to the guanylate kinase family.</text>
</comment>
<dbReference type="PROSITE" id="PS50052">
    <property type="entry name" value="GUANYLATE_KINASE_2"/>
    <property type="match status" value="1"/>
</dbReference>
<evidence type="ECO:0000256" key="3">
    <source>
        <dbReference type="ARBA" id="ARBA00005790"/>
    </source>
</evidence>
<keyword evidence="8 13" id="KW-0547">Nucleotide-binding</keyword>
<evidence type="ECO:0000259" key="14">
    <source>
        <dbReference type="PROSITE" id="PS50052"/>
    </source>
</evidence>
<evidence type="ECO:0000256" key="4">
    <source>
        <dbReference type="ARBA" id="ARBA00012961"/>
    </source>
</evidence>
<dbReference type="HAMAP" id="MF_00328">
    <property type="entry name" value="Guanylate_kinase"/>
    <property type="match status" value="1"/>
</dbReference>
<sequence>MTGKVIIFSAPSGAGKSTVVGHLLKLHPEFEFSVSATSRPPRGRERDGVEYYFITADRFRQLIAEDAFVEHEEVYRDRFYGTLKSEITRIWEKGHVIVFDVDVKGGVNLKKYFGDAALSILILPPSVEVLEQRLRKRGTDSEEAIRERIGKAASEIAFARGRFDREIVNDRLDETFVEAERIVDGFLCG</sequence>
<evidence type="ECO:0000256" key="13">
    <source>
        <dbReference type="HAMAP-Rule" id="MF_00328"/>
    </source>
</evidence>